<evidence type="ECO:0000259" key="2">
    <source>
        <dbReference type="PROSITE" id="PS51704"/>
    </source>
</evidence>
<dbReference type="InterPro" id="IPR030395">
    <property type="entry name" value="GP_PDE_dom"/>
</dbReference>
<reference evidence="3 4" key="1">
    <citation type="submission" date="2022-06" db="EMBL/GenBank/DDBJ databases">
        <title>Isolation of gut microbiota from human fecal samples.</title>
        <authorList>
            <person name="Pamer E.G."/>
            <person name="Barat B."/>
            <person name="Waligurski E."/>
            <person name="Medina S."/>
            <person name="Paddock L."/>
            <person name="Mostad J."/>
        </authorList>
    </citation>
    <scope>NUCLEOTIDE SEQUENCE [LARGE SCALE GENOMIC DNA]</scope>
    <source>
        <strain evidence="3 4">SL.3.17</strain>
    </source>
</reference>
<feature type="compositionally biased region" description="Acidic residues" evidence="1">
    <location>
        <begin position="369"/>
        <end position="382"/>
    </location>
</feature>
<organism evidence="3 4">
    <name type="scientific">Anaerovorax odorimutans</name>
    <dbReference type="NCBI Taxonomy" id="109327"/>
    <lineage>
        <taxon>Bacteria</taxon>
        <taxon>Bacillati</taxon>
        <taxon>Bacillota</taxon>
        <taxon>Clostridia</taxon>
        <taxon>Peptostreptococcales</taxon>
        <taxon>Anaerovoracaceae</taxon>
        <taxon>Anaerovorax</taxon>
    </lineage>
</organism>
<feature type="domain" description="GP-PDE" evidence="2">
    <location>
        <begin position="281"/>
        <end position="591"/>
    </location>
</feature>
<dbReference type="PROSITE" id="PS51704">
    <property type="entry name" value="GP_PDE"/>
    <property type="match status" value="1"/>
</dbReference>
<evidence type="ECO:0000256" key="1">
    <source>
        <dbReference type="SAM" id="MobiDB-lite"/>
    </source>
</evidence>
<dbReference type="Gene3D" id="3.20.20.190">
    <property type="entry name" value="Phosphatidylinositol (PI) phosphodiesterase"/>
    <property type="match status" value="2"/>
</dbReference>
<feature type="region of interest" description="Disordered" evidence="1">
    <location>
        <begin position="353"/>
        <end position="386"/>
    </location>
</feature>
<proteinExistence type="predicted"/>
<dbReference type="Proteomes" id="UP001524502">
    <property type="component" value="Unassembled WGS sequence"/>
</dbReference>
<comment type="caution">
    <text evidence="3">The sequence shown here is derived from an EMBL/GenBank/DDBJ whole genome shotgun (WGS) entry which is preliminary data.</text>
</comment>
<dbReference type="InterPro" id="IPR017946">
    <property type="entry name" value="PLC-like_Pdiesterase_TIM-brl"/>
</dbReference>
<dbReference type="SUPFAM" id="SSF49373">
    <property type="entry name" value="Invasin/intimin cell-adhesion fragments"/>
    <property type="match status" value="3"/>
</dbReference>
<dbReference type="SUPFAM" id="SSF51695">
    <property type="entry name" value="PLC-like phosphodiesterases"/>
    <property type="match status" value="2"/>
</dbReference>
<dbReference type="InterPro" id="IPR008964">
    <property type="entry name" value="Invasin/intimin_cell_adhesion"/>
</dbReference>
<dbReference type="SMART" id="SM00635">
    <property type="entry name" value="BID_2"/>
    <property type="match status" value="3"/>
</dbReference>
<gene>
    <name evidence="3" type="ORF">NE619_02685</name>
</gene>
<dbReference type="EMBL" id="JANFXK010000002">
    <property type="protein sequence ID" value="MCQ4635622.1"/>
    <property type="molecule type" value="Genomic_DNA"/>
</dbReference>
<evidence type="ECO:0000313" key="4">
    <source>
        <dbReference type="Proteomes" id="UP001524502"/>
    </source>
</evidence>
<dbReference type="PANTHER" id="PTHR46211:SF14">
    <property type="entry name" value="GLYCEROPHOSPHODIESTER PHOSPHODIESTERASE"/>
    <property type="match status" value="1"/>
</dbReference>
<protein>
    <submittedName>
        <fullName evidence="3">Ig-like domain-containing protein</fullName>
    </submittedName>
</protein>
<accession>A0ABT1RKC1</accession>
<dbReference type="PANTHER" id="PTHR46211">
    <property type="entry name" value="GLYCEROPHOSPHORYL DIESTER PHOSPHODIESTERASE"/>
    <property type="match status" value="1"/>
</dbReference>
<dbReference type="InterPro" id="IPR003343">
    <property type="entry name" value="Big_2"/>
</dbReference>
<dbReference type="Pfam" id="PF02368">
    <property type="entry name" value="Big_2"/>
    <property type="match status" value="3"/>
</dbReference>
<dbReference type="Pfam" id="PF03009">
    <property type="entry name" value="GDPD"/>
    <property type="match status" value="2"/>
</dbReference>
<keyword evidence="4" id="KW-1185">Reference proteome</keyword>
<sequence>MVLIMQLAVPQAAFAASKKKVKSVSFTNVGTYLTLKKGEKKTLKVSVKPKKAKNKKVKYKSSRPSVVSVSKKGVLKAKKKGTAYITVTARDGSRKKDRVKVTVGTKVSSVKYTNVTSTYVMKKGSKKTFKVSVKPSNASNKRISWSSSKSSVASVSSKGTVKAKKKGTAYITAKARDGSGKYAKYKVIVGTKVSKVSISGQDYIGKGGSKIKLTAKVSPSSASYKSVTWKSSKSSVAKVSSSGTITGVKEGTATITATAKDGTGKKGSFKVNVVLPPRSSATFVGHRGYSSIAPENTLAAFREAVNHGFGGIECDVWETEGIDPNENPVIEKKAASIARTTPAEESTIPYVEDRTPKNSRTAEILNEGQDGEGEGEGGDPEPELPKEIPGLMIMHDENLAKMCGINKLITRLNPEELSHYPIINGNNIGKYGAQEIPSYERYLETFKGNSATPVIEIKGKTLTDPAAEELLKQLKEAELNRNAVFQSFNMASVLKVMKAAEKEEYLGLDLTFLYLTSSEDEVESADFAQYKEAGLSGVCMRYTIATPSVIDNAKAYGLKVGVWTVDDTTLAYRLAAIDHVDYVISNKKVFK</sequence>
<dbReference type="Gene3D" id="2.60.40.1080">
    <property type="match status" value="3"/>
</dbReference>
<evidence type="ECO:0000313" key="3">
    <source>
        <dbReference type="EMBL" id="MCQ4635622.1"/>
    </source>
</evidence>
<name>A0ABT1RKC1_9FIRM</name>